<feature type="binding site" evidence="12">
    <location>
        <position position="211"/>
    </location>
    <ligand>
        <name>Zn(2+)</name>
        <dbReference type="ChEBI" id="CHEBI:29105"/>
    </ligand>
</feature>
<evidence type="ECO:0000256" key="6">
    <source>
        <dbReference type="ARBA" id="ARBA00022723"/>
    </source>
</evidence>
<sequence>MVLRFFNTLTRKKEIFQPLMKGRVSMYSCGPTVYDSAHIGNFRAFISNDILKRALEAAGYKVKHVMNITDIDDKTIKRSIAEGVPLSALTKRYEDLFLEDTASLGIKVPGILPHAVGHIKGMVKLIQKLLSNGYAYRTEAGIYFDISKSKGYGRLARLKIDARTRSRIESDEYAKNDARDFALWKFWTPEDGENSFDAPFGKGRPGWHIECSAMAMEKLGETIDIHTGGIDLIFPHHTNEVAQSEAATGRQFVRAWVHTAFVMVDGQKMSKSIGNIITLASIREHGFSSLAFRYLVLGTQYRATMNFTWEALTGAQHAFEKLQNAFLELPKAKGVISTSYRKKFFDALVDDLNTPKALAVVWQLVKDKKIAAHNKRATLVVFDEVLGLGLKGLKKDPVPKEVALLAAKREEARSAKDWKRADAIRAELTTLGYEVMDTPKGFRLSRIG</sequence>
<dbReference type="PRINTS" id="PR00983">
    <property type="entry name" value="TRNASYNTHCYS"/>
</dbReference>
<dbReference type="InterPro" id="IPR015273">
    <property type="entry name" value="Cys-tRNA-synt_Ia_DALR"/>
</dbReference>
<feature type="binding site" evidence="12">
    <location>
        <position position="29"/>
    </location>
    <ligand>
        <name>Zn(2+)</name>
        <dbReference type="ChEBI" id="CHEBI:29105"/>
    </ligand>
</feature>
<evidence type="ECO:0000256" key="9">
    <source>
        <dbReference type="ARBA" id="ARBA00022840"/>
    </source>
</evidence>
<comment type="subcellular location">
    <subcellularLocation>
        <location evidence="1 12">Cytoplasm</location>
    </subcellularLocation>
</comment>
<dbReference type="GO" id="GO:0006423">
    <property type="term" value="P:cysteinyl-tRNA aminoacylation"/>
    <property type="evidence" value="ECO:0007669"/>
    <property type="project" value="UniProtKB-UniRule"/>
</dbReference>
<keyword evidence="10 12" id="KW-0648">Protein biosynthesis</keyword>
<dbReference type="Pfam" id="PF09190">
    <property type="entry name" value="DALR_2"/>
    <property type="match status" value="1"/>
</dbReference>
<accession>A0A1G2SAX4</accession>
<dbReference type="EMBL" id="MHUS01000010">
    <property type="protein sequence ID" value="OHA81521.1"/>
    <property type="molecule type" value="Genomic_DNA"/>
</dbReference>
<keyword evidence="11 12" id="KW-0030">Aminoacyl-tRNA synthetase</keyword>
<keyword evidence="4 12" id="KW-0963">Cytoplasm</keyword>
<evidence type="ECO:0000256" key="4">
    <source>
        <dbReference type="ARBA" id="ARBA00022490"/>
    </source>
</evidence>
<dbReference type="GO" id="GO:0008270">
    <property type="term" value="F:zinc ion binding"/>
    <property type="evidence" value="ECO:0007669"/>
    <property type="project" value="UniProtKB-UniRule"/>
</dbReference>
<keyword evidence="6 12" id="KW-0479">Metal-binding</keyword>
<evidence type="ECO:0000256" key="2">
    <source>
        <dbReference type="ARBA" id="ARBA00005594"/>
    </source>
</evidence>
<dbReference type="InterPro" id="IPR015803">
    <property type="entry name" value="Cys-tRNA-ligase"/>
</dbReference>
<dbReference type="InterPro" id="IPR024909">
    <property type="entry name" value="Cys-tRNA/MSH_ligase"/>
</dbReference>
<name>A0A1G2SAX4_9BACT</name>
<evidence type="ECO:0000313" key="15">
    <source>
        <dbReference type="Proteomes" id="UP000176997"/>
    </source>
</evidence>
<dbReference type="STRING" id="1802723.A2675_03580"/>
<evidence type="ECO:0000256" key="3">
    <source>
        <dbReference type="ARBA" id="ARBA00011245"/>
    </source>
</evidence>
<dbReference type="Pfam" id="PF23493">
    <property type="entry name" value="CysS_C"/>
    <property type="match status" value="1"/>
</dbReference>
<feature type="short sequence motif" description="'HIGH' region" evidence="12">
    <location>
        <begin position="31"/>
        <end position="41"/>
    </location>
</feature>
<evidence type="ECO:0000256" key="1">
    <source>
        <dbReference type="ARBA" id="ARBA00004496"/>
    </source>
</evidence>
<comment type="similarity">
    <text evidence="2 12">Belongs to the class-I aminoacyl-tRNA synthetase family.</text>
</comment>
<feature type="binding site" evidence="12">
    <location>
        <position position="240"/>
    </location>
    <ligand>
        <name>Zn(2+)</name>
        <dbReference type="ChEBI" id="CHEBI:29105"/>
    </ligand>
</feature>
<evidence type="ECO:0000256" key="7">
    <source>
        <dbReference type="ARBA" id="ARBA00022741"/>
    </source>
</evidence>
<evidence type="ECO:0000256" key="11">
    <source>
        <dbReference type="ARBA" id="ARBA00023146"/>
    </source>
</evidence>
<dbReference type="PANTHER" id="PTHR10890">
    <property type="entry name" value="CYSTEINYL-TRNA SYNTHETASE"/>
    <property type="match status" value="1"/>
</dbReference>
<dbReference type="PANTHER" id="PTHR10890:SF3">
    <property type="entry name" value="CYSTEINE--TRNA LIGASE, CYTOPLASMIC"/>
    <property type="match status" value="1"/>
</dbReference>
<dbReference type="Gene3D" id="1.20.120.640">
    <property type="entry name" value="Anticodon-binding domain of a subclass of class I aminoacyl-tRNA synthetases"/>
    <property type="match status" value="1"/>
</dbReference>
<dbReference type="InterPro" id="IPR032678">
    <property type="entry name" value="tRNA-synt_1_cat_dom"/>
</dbReference>
<comment type="caution">
    <text evidence="14">The sequence shown here is derived from an EMBL/GenBank/DDBJ whole genome shotgun (WGS) entry which is preliminary data.</text>
</comment>
<feature type="binding site" evidence="12">
    <location>
        <position position="236"/>
    </location>
    <ligand>
        <name>Zn(2+)</name>
        <dbReference type="ChEBI" id="CHEBI:29105"/>
    </ligand>
</feature>
<feature type="domain" description="Cysteinyl-tRNA synthetase class Ia DALR" evidence="13">
    <location>
        <begin position="343"/>
        <end position="404"/>
    </location>
</feature>
<dbReference type="NCBIfam" id="TIGR00435">
    <property type="entry name" value="cysS"/>
    <property type="match status" value="1"/>
</dbReference>
<comment type="cofactor">
    <cofactor evidence="12">
        <name>Zn(2+)</name>
        <dbReference type="ChEBI" id="CHEBI:29105"/>
    </cofactor>
    <text evidence="12">Binds 1 zinc ion per subunit.</text>
</comment>
<dbReference type="EC" id="6.1.1.16" evidence="12"/>
<dbReference type="GO" id="GO:0004817">
    <property type="term" value="F:cysteine-tRNA ligase activity"/>
    <property type="evidence" value="ECO:0007669"/>
    <property type="project" value="UniProtKB-UniRule"/>
</dbReference>
<feature type="short sequence motif" description="'KMSKS' region" evidence="12">
    <location>
        <begin position="268"/>
        <end position="272"/>
    </location>
</feature>
<dbReference type="Gene3D" id="3.40.50.620">
    <property type="entry name" value="HUPs"/>
    <property type="match status" value="1"/>
</dbReference>
<keyword evidence="9 12" id="KW-0067">ATP-binding</keyword>
<dbReference type="Proteomes" id="UP000176997">
    <property type="component" value="Unassembled WGS sequence"/>
</dbReference>
<evidence type="ECO:0000256" key="8">
    <source>
        <dbReference type="ARBA" id="ARBA00022833"/>
    </source>
</evidence>
<comment type="catalytic activity">
    <reaction evidence="12">
        <text>tRNA(Cys) + L-cysteine + ATP = L-cysteinyl-tRNA(Cys) + AMP + diphosphate</text>
        <dbReference type="Rhea" id="RHEA:17773"/>
        <dbReference type="Rhea" id="RHEA-COMP:9661"/>
        <dbReference type="Rhea" id="RHEA-COMP:9679"/>
        <dbReference type="ChEBI" id="CHEBI:30616"/>
        <dbReference type="ChEBI" id="CHEBI:33019"/>
        <dbReference type="ChEBI" id="CHEBI:35235"/>
        <dbReference type="ChEBI" id="CHEBI:78442"/>
        <dbReference type="ChEBI" id="CHEBI:78517"/>
        <dbReference type="ChEBI" id="CHEBI:456215"/>
        <dbReference type="EC" id="6.1.1.16"/>
    </reaction>
</comment>
<dbReference type="Pfam" id="PF01406">
    <property type="entry name" value="tRNA-synt_1e"/>
    <property type="match status" value="1"/>
</dbReference>
<dbReference type="SUPFAM" id="SSF52374">
    <property type="entry name" value="Nucleotidylyl transferase"/>
    <property type="match status" value="1"/>
</dbReference>
<dbReference type="SMART" id="SM00840">
    <property type="entry name" value="DALR_2"/>
    <property type="match status" value="1"/>
</dbReference>
<dbReference type="InterPro" id="IPR056411">
    <property type="entry name" value="CysS_C"/>
</dbReference>
<evidence type="ECO:0000256" key="5">
    <source>
        <dbReference type="ARBA" id="ARBA00022598"/>
    </source>
</evidence>
<dbReference type="HAMAP" id="MF_00041">
    <property type="entry name" value="Cys_tRNA_synth"/>
    <property type="match status" value="1"/>
</dbReference>
<evidence type="ECO:0000256" key="12">
    <source>
        <dbReference type="HAMAP-Rule" id="MF_00041"/>
    </source>
</evidence>
<dbReference type="GO" id="GO:0005524">
    <property type="term" value="F:ATP binding"/>
    <property type="evidence" value="ECO:0007669"/>
    <property type="project" value="UniProtKB-UniRule"/>
</dbReference>
<evidence type="ECO:0000313" key="14">
    <source>
        <dbReference type="EMBL" id="OHA81521.1"/>
    </source>
</evidence>
<dbReference type="SUPFAM" id="SSF47323">
    <property type="entry name" value="Anticodon-binding domain of a subclass of class I aminoacyl-tRNA synthetases"/>
    <property type="match status" value="1"/>
</dbReference>
<protein>
    <recommendedName>
        <fullName evidence="12">Cysteine--tRNA ligase</fullName>
        <ecNumber evidence="12">6.1.1.16</ecNumber>
    </recommendedName>
    <alternativeName>
        <fullName evidence="12">Cysteinyl-tRNA synthetase</fullName>
        <shortName evidence="12">CysRS</shortName>
    </alternativeName>
</protein>
<proteinExistence type="inferred from homology"/>
<keyword evidence="8 12" id="KW-0862">Zinc</keyword>
<comment type="subunit">
    <text evidence="3 12">Monomer.</text>
</comment>
<organism evidence="14 15">
    <name type="scientific">Candidatus Yonathbacteria bacterium RIFCSPHIGHO2_01_FULL_51_10</name>
    <dbReference type="NCBI Taxonomy" id="1802723"/>
    <lineage>
        <taxon>Bacteria</taxon>
        <taxon>Candidatus Yonathiibacteriota</taxon>
    </lineage>
</organism>
<gene>
    <name evidence="12" type="primary">cysS</name>
    <name evidence="14" type="ORF">A2675_03580</name>
</gene>
<dbReference type="CDD" id="cd00672">
    <property type="entry name" value="CysRS_core"/>
    <property type="match status" value="1"/>
</dbReference>
<feature type="binding site" evidence="12">
    <location>
        <position position="271"/>
    </location>
    <ligand>
        <name>ATP</name>
        <dbReference type="ChEBI" id="CHEBI:30616"/>
    </ligand>
</feature>
<dbReference type="InterPro" id="IPR009080">
    <property type="entry name" value="tRNAsynth_Ia_anticodon-bd"/>
</dbReference>
<dbReference type="GO" id="GO:0005829">
    <property type="term" value="C:cytosol"/>
    <property type="evidence" value="ECO:0007669"/>
    <property type="project" value="TreeGrafter"/>
</dbReference>
<dbReference type="AlphaFoldDB" id="A0A1G2SAX4"/>
<keyword evidence="7 12" id="KW-0547">Nucleotide-binding</keyword>
<dbReference type="InterPro" id="IPR014729">
    <property type="entry name" value="Rossmann-like_a/b/a_fold"/>
</dbReference>
<evidence type="ECO:0000259" key="13">
    <source>
        <dbReference type="SMART" id="SM00840"/>
    </source>
</evidence>
<evidence type="ECO:0000256" key="10">
    <source>
        <dbReference type="ARBA" id="ARBA00022917"/>
    </source>
</evidence>
<keyword evidence="5 12" id="KW-0436">Ligase</keyword>
<reference evidence="14 15" key="1">
    <citation type="journal article" date="2016" name="Nat. Commun.">
        <title>Thousands of microbial genomes shed light on interconnected biogeochemical processes in an aquifer system.</title>
        <authorList>
            <person name="Anantharaman K."/>
            <person name="Brown C.T."/>
            <person name="Hug L.A."/>
            <person name="Sharon I."/>
            <person name="Castelle C.J."/>
            <person name="Probst A.J."/>
            <person name="Thomas B.C."/>
            <person name="Singh A."/>
            <person name="Wilkins M.J."/>
            <person name="Karaoz U."/>
            <person name="Brodie E.L."/>
            <person name="Williams K.H."/>
            <person name="Hubbard S.S."/>
            <person name="Banfield J.F."/>
        </authorList>
    </citation>
    <scope>NUCLEOTIDE SEQUENCE [LARGE SCALE GENOMIC DNA]</scope>
</reference>